<dbReference type="Proteomes" id="UP000014197">
    <property type="component" value="Unassembled WGS sequence"/>
</dbReference>
<reference evidence="4 6" key="2">
    <citation type="submission" date="2013-03" db="EMBL/GenBank/DDBJ databases">
        <title>The Genome Sequence of Enterococcus haemoperoxidus BAA-382 (PacBio/Illumina hybrid assembly).</title>
        <authorList>
            <consortium name="The Broad Institute Genomics Platform"/>
            <consortium name="The Broad Institute Genome Sequencing Center for Infectious Disease"/>
            <person name="Earl A."/>
            <person name="Russ C."/>
            <person name="Gilmore M."/>
            <person name="Surin D."/>
            <person name="Walker B."/>
            <person name="Young S."/>
            <person name="Zeng Q."/>
            <person name="Gargeya S."/>
            <person name="Fitzgerald M."/>
            <person name="Haas B."/>
            <person name="Abouelleil A."/>
            <person name="Allen A.W."/>
            <person name="Alvarado L."/>
            <person name="Arachchi H.M."/>
            <person name="Berlin A.M."/>
            <person name="Chapman S.B."/>
            <person name="Gainer-Dewar J."/>
            <person name="Goldberg J."/>
            <person name="Griggs A."/>
            <person name="Gujja S."/>
            <person name="Hansen M."/>
            <person name="Howarth C."/>
            <person name="Imamovic A."/>
            <person name="Ireland A."/>
            <person name="Larimer J."/>
            <person name="McCowan C."/>
            <person name="Murphy C."/>
            <person name="Pearson M."/>
            <person name="Poon T.W."/>
            <person name="Priest M."/>
            <person name="Roberts A."/>
            <person name="Saif S."/>
            <person name="Shea T."/>
            <person name="Sisk P."/>
            <person name="Sykes S."/>
            <person name="Wortman J."/>
            <person name="Nusbaum C."/>
            <person name="Birren B."/>
        </authorList>
    </citation>
    <scope>NUCLEOTIDE SEQUENCE [LARGE SCALE GENOMIC DNA]</scope>
    <source>
        <strain evidence="4 6">ATCC BAA-382</strain>
    </source>
</reference>
<reference evidence="3 5" key="1">
    <citation type="submission" date="2013-02" db="EMBL/GenBank/DDBJ databases">
        <title>The Genome Sequence of Enterococcus haemoperoxidus BAA-382.</title>
        <authorList>
            <consortium name="The Broad Institute Genome Sequencing Platform"/>
            <consortium name="The Broad Institute Genome Sequencing Center for Infectious Disease"/>
            <person name="Earl A.M."/>
            <person name="Gilmore M.S."/>
            <person name="Lebreton F."/>
            <person name="Walker B."/>
            <person name="Young S.K."/>
            <person name="Zeng Q."/>
            <person name="Gargeya S."/>
            <person name="Fitzgerald M."/>
            <person name="Haas B."/>
            <person name="Abouelleil A."/>
            <person name="Alvarado L."/>
            <person name="Arachchi H.M."/>
            <person name="Berlin A.M."/>
            <person name="Chapman S.B."/>
            <person name="Dewar J."/>
            <person name="Goldberg J."/>
            <person name="Griggs A."/>
            <person name="Gujja S."/>
            <person name="Hansen M."/>
            <person name="Howarth C."/>
            <person name="Imamovic A."/>
            <person name="Larimer J."/>
            <person name="McCowan C."/>
            <person name="Murphy C."/>
            <person name="Neiman D."/>
            <person name="Pearson M."/>
            <person name="Priest M."/>
            <person name="Roberts A."/>
            <person name="Saif S."/>
            <person name="Shea T."/>
            <person name="Sisk P."/>
            <person name="Sykes S."/>
            <person name="Wortman J."/>
            <person name="Nusbaum C."/>
            <person name="Birren B."/>
        </authorList>
    </citation>
    <scope>NUCLEOTIDE SEQUENCE [LARGE SCALE GENOMIC DNA]</scope>
    <source>
        <strain evidence="3 5">ATCC BAA-382</strain>
    </source>
</reference>
<dbReference type="GO" id="GO:0016788">
    <property type="term" value="F:hydrolase activity, acting on ester bonds"/>
    <property type="evidence" value="ECO:0007669"/>
    <property type="project" value="InterPro"/>
</dbReference>
<feature type="region of interest" description="Disordered" evidence="1">
    <location>
        <begin position="123"/>
        <end position="147"/>
    </location>
</feature>
<dbReference type="Gene3D" id="3.10.380.10">
    <property type="entry name" value="Colicin E3-like ribonuclease domain"/>
    <property type="match status" value="1"/>
</dbReference>
<protein>
    <recommendedName>
        <fullName evidence="2">Colicin E3-like ribonuclease domain-containing protein</fullName>
    </recommendedName>
</protein>
<dbReference type="InterPro" id="IPR009105">
    <property type="entry name" value="Colicin_E3_ribonuclease"/>
</dbReference>
<dbReference type="OrthoDB" id="2987810at2"/>
<evidence type="ECO:0000313" key="3">
    <source>
        <dbReference type="EMBL" id="EOH99482.1"/>
    </source>
</evidence>
<dbReference type="Pfam" id="PF09000">
    <property type="entry name" value="Cytotoxic"/>
    <property type="match status" value="1"/>
</dbReference>
<dbReference type="GO" id="GO:0003723">
    <property type="term" value="F:RNA binding"/>
    <property type="evidence" value="ECO:0007669"/>
    <property type="project" value="InterPro"/>
</dbReference>
<dbReference type="EMBL" id="AJAR01000010">
    <property type="protein sequence ID" value="EOH99482.1"/>
    <property type="molecule type" value="Genomic_DNA"/>
</dbReference>
<proteinExistence type="predicted"/>
<keyword evidence="6" id="KW-1185">Reference proteome</keyword>
<evidence type="ECO:0000256" key="1">
    <source>
        <dbReference type="SAM" id="MobiDB-lite"/>
    </source>
</evidence>
<accession>R2QSJ6</accession>
<feature type="domain" description="Colicin E3-like ribonuclease" evidence="2">
    <location>
        <begin position="91"/>
        <end position="133"/>
    </location>
</feature>
<dbReference type="Proteomes" id="UP000013858">
    <property type="component" value="Unassembled WGS sequence"/>
</dbReference>
<feature type="compositionally biased region" description="Basic and acidic residues" evidence="1">
    <location>
        <begin position="123"/>
        <end position="133"/>
    </location>
</feature>
<evidence type="ECO:0000313" key="6">
    <source>
        <dbReference type="Proteomes" id="UP000014197"/>
    </source>
</evidence>
<evidence type="ECO:0000313" key="5">
    <source>
        <dbReference type="Proteomes" id="UP000013858"/>
    </source>
</evidence>
<dbReference type="EMBL" id="ASVY01000002">
    <property type="protein sequence ID" value="EOT62778.1"/>
    <property type="molecule type" value="Genomic_DNA"/>
</dbReference>
<gene>
    <name evidence="4" type="ORF">I583_01779</name>
    <name evidence="3" type="ORF">UAW_00634</name>
</gene>
<dbReference type="AlphaFoldDB" id="R2QSJ6"/>
<comment type="caution">
    <text evidence="3">The sequence shown here is derived from an EMBL/GenBank/DDBJ whole genome shotgun (WGS) entry which is preliminary data.</text>
</comment>
<evidence type="ECO:0000313" key="4">
    <source>
        <dbReference type="EMBL" id="EOT62778.1"/>
    </source>
</evidence>
<evidence type="ECO:0000259" key="2">
    <source>
        <dbReference type="Pfam" id="PF09000"/>
    </source>
</evidence>
<dbReference type="PATRIC" id="fig|1158608.3.peg.612"/>
<dbReference type="RefSeq" id="WP_010760844.1">
    <property type="nucleotide sequence ID" value="NZ_KB946315.1"/>
</dbReference>
<dbReference type="GO" id="GO:0043022">
    <property type="term" value="F:ribosome binding"/>
    <property type="evidence" value="ECO:0007669"/>
    <property type="project" value="InterPro"/>
</dbReference>
<sequence length="147" mass="16331">MIPIPRVPVVPPVTTIPKPDLDTGNFSFPSLPKVLSAQDLANGIVGWFIGDYIQKIAKETDWERDNRVPLDNETILGSGSYTSTKKRVKGAKVFEKDGKYYHRDTLHKGKGSHLEVYDKHGKHIGEADPRTGELKPGTADLNKKLPK</sequence>
<organism evidence="3 5">
    <name type="scientific">Enterococcus haemoperoxidus ATCC BAA-382</name>
    <dbReference type="NCBI Taxonomy" id="1158608"/>
    <lineage>
        <taxon>Bacteria</taxon>
        <taxon>Bacillati</taxon>
        <taxon>Bacillota</taxon>
        <taxon>Bacilli</taxon>
        <taxon>Lactobacillales</taxon>
        <taxon>Enterococcaceae</taxon>
        <taxon>Enterococcus</taxon>
    </lineage>
</organism>
<dbReference type="SUPFAM" id="SSF63840">
    <property type="entry name" value="Ribonuclease domain of colicin E3"/>
    <property type="match status" value="1"/>
</dbReference>
<dbReference type="STRING" id="155618.RV06_GL002284"/>
<name>R2QSJ6_9ENTE</name>
<dbReference type="InterPro" id="IPR036725">
    <property type="entry name" value="ColE3_ribonuclease_sf"/>
</dbReference>